<name>A0A7Y9UNS4_9ACTN</name>
<sequence length="161" mass="17969">MDVITTGPERAMLENMVTLNRESLIESVEKLTEAEARQRLVPSLTTPLGLVKHVAAAERSWFQRRVAALPEDEWDGHAYGDDASFAVTDEDTIASAIRELRSAAARGATITAPLDLDFTIEHDHHGTLSLRWILLHMVREIARHAGHMDILVEQLLAAREE</sequence>
<dbReference type="Pfam" id="PF04978">
    <property type="entry name" value="MST"/>
    <property type="match status" value="1"/>
</dbReference>
<protein>
    <submittedName>
        <fullName evidence="1">Putative damage-inducible protein DinB</fullName>
    </submittedName>
</protein>
<dbReference type="EMBL" id="JACCAA010000001">
    <property type="protein sequence ID" value="NYG57462.1"/>
    <property type="molecule type" value="Genomic_DNA"/>
</dbReference>
<comment type="caution">
    <text evidence="1">The sequence shown here is derived from an EMBL/GenBank/DDBJ whole genome shotgun (WGS) entry which is preliminary data.</text>
</comment>
<evidence type="ECO:0000313" key="2">
    <source>
        <dbReference type="Proteomes" id="UP000540656"/>
    </source>
</evidence>
<dbReference type="InterPro" id="IPR034660">
    <property type="entry name" value="DinB/YfiT-like"/>
</dbReference>
<dbReference type="SUPFAM" id="SSF109854">
    <property type="entry name" value="DinB/YfiT-like putative metalloenzymes"/>
    <property type="match status" value="1"/>
</dbReference>
<evidence type="ECO:0000313" key="1">
    <source>
        <dbReference type="EMBL" id="NYG57462.1"/>
    </source>
</evidence>
<reference evidence="1 2" key="1">
    <citation type="submission" date="2020-07" db="EMBL/GenBank/DDBJ databases">
        <title>Sequencing the genomes of 1000 actinobacteria strains.</title>
        <authorList>
            <person name="Klenk H.-P."/>
        </authorList>
    </citation>
    <scope>NUCLEOTIDE SEQUENCE [LARGE SCALE GENOMIC DNA]</scope>
    <source>
        <strain evidence="1 2">DSM 23819</strain>
    </source>
</reference>
<gene>
    <name evidence="1" type="ORF">BJ980_000385</name>
</gene>
<accession>A0A7Y9UNS4</accession>
<organism evidence="1 2">
    <name type="scientific">Nocardioides daedukensis</name>
    <dbReference type="NCBI Taxonomy" id="634462"/>
    <lineage>
        <taxon>Bacteria</taxon>
        <taxon>Bacillati</taxon>
        <taxon>Actinomycetota</taxon>
        <taxon>Actinomycetes</taxon>
        <taxon>Propionibacteriales</taxon>
        <taxon>Nocardioidaceae</taxon>
        <taxon>Nocardioides</taxon>
    </lineage>
</organism>
<dbReference type="RefSeq" id="WP_343047636.1">
    <property type="nucleotide sequence ID" value="NZ_JACCAA010000001.1"/>
</dbReference>
<dbReference type="Gene3D" id="1.20.120.450">
    <property type="entry name" value="dinb family like domain"/>
    <property type="match status" value="1"/>
</dbReference>
<dbReference type="Proteomes" id="UP000540656">
    <property type="component" value="Unassembled WGS sequence"/>
</dbReference>
<proteinExistence type="predicted"/>
<dbReference type="InterPro" id="IPR007061">
    <property type="entry name" value="MST-like"/>
</dbReference>
<keyword evidence="2" id="KW-1185">Reference proteome</keyword>
<dbReference type="AlphaFoldDB" id="A0A7Y9UNS4"/>